<protein>
    <submittedName>
        <fullName evidence="10">Sugar ABC transporter ATP-binding protein</fullName>
    </submittedName>
</protein>
<evidence type="ECO:0000256" key="1">
    <source>
        <dbReference type="ARBA" id="ARBA00004202"/>
    </source>
</evidence>
<dbReference type="PROSITE" id="PS50893">
    <property type="entry name" value="ABC_TRANSPORTER_2"/>
    <property type="match status" value="1"/>
</dbReference>
<sequence length="305" mass="34254">MSLLEMRGISKAFNGVPVLKEVQLKVEEGEVHALLGENGAGKSTLMNVLTGTIPLDAGTILFDGRELKNLSIRKTEELGIAFVHQELNLFNDLRVFENIFLCKEITNRFGRLKKKEMIQKCRELFDRLGVKIDPTAHVEDLKTSDKQLLEISKALFFKAKLLILDEPTTALNNDEIEHLFKIVGELKKKGISFIFISHKMPEIFAYCDSYTVFRNGTYIANGKIAETNPHEVTKLMVGQSNIDADIYEERELGDTVLKLEHYSGKGFYDINLEIKKGQIIGFTGLEGSGSSELFQSLFGITEKTG</sequence>
<dbReference type="EMBL" id="JABZRD010000374">
    <property type="protein sequence ID" value="MBF1284120.1"/>
    <property type="molecule type" value="Genomic_DNA"/>
</dbReference>
<dbReference type="Proteomes" id="UP000709351">
    <property type="component" value="Unassembled WGS sequence"/>
</dbReference>
<dbReference type="SUPFAM" id="SSF52540">
    <property type="entry name" value="P-loop containing nucleoside triphosphate hydrolases"/>
    <property type="match status" value="2"/>
</dbReference>
<dbReference type="SMART" id="SM00382">
    <property type="entry name" value="AAA"/>
    <property type="match status" value="1"/>
</dbReference>
<keyword evidence="6 10" id="KW-0067">ATP-binding</keyword>
<dbReference type="Gene3D" id="3.40.50.300">
    <property type="entry name" value="P-loop containing nucleotide triphosphate hydrolases"/>
    <property type="match status" value="1"/>
</dbReference>
<dbReference type="InterPro" id="IPR027417">
    <property type="entry name" value="P-loop_NTPase"/>
</dbReference>
<keyword evidence="5" id="KW-0547">Nucleotide-binding</keyword>
<gene>
    <name evidence="10" type="ORF">HXM93_06290</name>
</gene>
<organism evidence="10 11">
    <name type="scientific">Oribacterium parvum</name>
    <dbReference type="NCBI Taxonomy" id="1501329"/>
    <lineage>
        <taxon>Bacteria</taxon>
        <taxon>Bacillati</taxon>
        <taxon>Bacillota</taxon>
        <taxon>Clostridia</taxon>
        <taxon>Lachnospirales</taxon>
        <taxon>Lachnospiraceae</taxon>
        <taxon>Oribacterium</taxon>
    </lineage>
</organism>
<dbReference type="InterPro" id="IPR003593">
    <property type="entry name" value="AAA+_ATPase"/>
</dbReference>
<comment type="caution">
    <text evidence="10">The sequence shown here is derived from an EMBL/GenBank/DDBJ whole genome shotgun (WGS) entry which is preliminary data.</text>
</comment>
<dbReference type="AlphaFoldDB" id="A0A930DPE1"/>
<evidence type="ECO:0000313" key="11">
    <source>
        <dbReference type="Proteomes" id="UP000709351"/>
    </source>
</evidence>
<keyword evidence="8" id="KW-0472">Membrane</keyword>
<evidence type="ECO:0000256" key="2">
    <source>
        <dbReference type="ARBA" id="ARBA00022448"/>
    </source>
</evidence>
<dbReference type="GO" id="GO:0005886">
    <property type="term" value="C:plasma membrane"/>
    <property type="evidence" value="ECO:0007669"/>
    <property type="project" value="UniProtKB-SubCell"/>
</dbReference>
<dbReference type="GO" id="GO:0005524">
    <property type="term" value="F:ATP binding"/>
    <property type="evidence" value="ECO:0007669"/>
    <property type="project" value="UniProtKB-KW"/>
</dbReference>
<dbReference type="InterPro" id="IPR050107">
    <property type="entry name" value="ABC_carbohydrate_import_ATPase"/>
</dbReference>
<evidence type="ECO:0000313" key="10">
    <source>
        <dbReference type="EMBL" id="MBF1284120.1"/>
    </source>
</evidence>
<dbReference type="InterPro" id="IPR003439">
    <property type="entry name" value="ABC_transporter-like_ATP-bd"/>
</dbReference>
<evidence type="ECO:0000259" key="9">
    <source>
        <dbReference type="PROSITE" id="PS50893"/>
    </source>
</evidence>
<feature type="domain" description="ABC transporter" evidence="9">
    <location>
        <begin position="4"/>
        <end position="240"/>
    </location>
</feature>
<evidence type="ECO:0000256" key="4">
    <source>
        <dbReference type="ARBA" id="ARBA00022737"/>
    </source>
</evidence>
<keyword evidence="3" id="KW-1003">Cell membrane</keyword>
<dbReference type="GO" id="GO:0016887">
    <property type="term" value="F:ATP hydrolysis activity"/>
    <property type="evidence" value="ECO:0007669"/>
    <property type="project" value="InterPro"/>
</dbReference>
<feature type="non-terminal residue" evidence="10">
    <location>
        <position position="305"/>
    </location>
</feature>
<evidence type="ECO:0000256" key="5">
    <source>
        <dbReference type="ARBA" id="ARBA00022741"/>
    </source>
</evidence>
<keyword evidence="4" id="KW-0677">Repeat</keyword>
<comment type="subcellular location">
    <subcellularLocation>
        <location evidence="1">Cell membrane</location>
        <topology evidence="1">Peripheral membrane protein</topology>
    </subcellularLocation>
</comment>
<keyword evidence="7" id="KW-1278">Translocase</keyword>
<dbReference type="Pfam" id="PF00005">
    <property type="entry name" value="ABC_tran"/>
    <property type="match status" value="1"/>
</dbReference>
<dbReference type="CDD" id="cd03216">
    <property type="entry name" value="ABC_Carb_Monos_I"/>
    <property type="match status" value="1"/>
</dbReference>
<evidence type="ECO:0000256" key="7">
    <source>
        <dbReference type="ARBA" id="ARBA00022967"/>
    </source>
</evidence>
<proteinExistence type="predicted"/>
<dbReference type="PANTHER" id="PTHR43790">
    <property type="entry name" value="CARBOHYDRATE TRANSPORT ATP-BINDING PROTEIN MG119-RELATED"/>
    <property type="match status" value="1"/>
</dbReference>
<evidence type="ECO:0000256" key="6">
    <source>
        <dbReference type="ARBA" id="ARBA00022840"/>
    </source>
</evidence>
<dbReference type="PANTHER" id="PTHR43790:SF9">
    <property type="entry name" value="GALACTOFURANOSE TRANSPORTER ATP-BINDING PROTEIN YTFR"/>
    <property type="match status" value="1"/>
</dbReference>
<name>A0A930DPE1_9FIRM</name>
<dbReference type="FunFam" id="3.40.50.300:FF:000127">
    <property type="entry name" value="Ribose import ATP-binding protein RbsA"/>
    <property type="match status" value="1"/>
</dbReference>
<evidence type="ECO:0000256" key="3">
    <source>
        <dbReference type="ARBA" id="ARBA00022475"/>
    </source>
</evidence>
<reference evidence="10" key="1">
    <citation type="submission" date="2020-04" db="EMBL/GenBank/DDBJ databases">
        <title>Deep metagenomics examines the oral microbiome during advanced dental caries in children, revealing novel taxa and co-occurrences with host molecules.</title>
        <authorList>
            <person name="Baker J.L."/>
            <person name="Morton J.T."/>
            <person name="Dinis M."/>
            <person name="Alvarez R."/>
            <person name="Tran N.C."/>
            <person name="Knight R."/>
            <person name="Edlund A."/>
        </authorList>
    </citation>
    <scope>NUCLEOTIDE SEQUENCE</scope>
    <source>
        <strain evidence="10">JCVI_24_bin.2</strain>
    </source>
</reference>
<accession>A0A930DPE1</accession>
<evidence type="ECO:0000256" key="8">
    <source>
        <dbReference type="ARBA" id="ARBA00023136"/>
    </source>
</evidence>
<keyword evidence="2" id="KW-0813">Transport</keyword>